<proteinExistence type="inferred from homology"/>
<dbReference type="PANTHER" id="PTHR12980:SF0">
    <property type="entry name" value="CYTOCHROME B-C1 COMPLEX SUBUNIT 9"/>
    <property type="match status" value="1"/>
</dbReference>
<dbReference type="Pfam" id="PF05365">
    <property type="entry name" value="UCR_UQCRX_QCR9"/>
    <property type="match status" value="1"/>
</dbReference>
<evidence type="ECO:0000256" key="7">
    <source>
        <dbReference type="ARBA" id="ARBA00022982"/>
    </source>
</evidence>
<sequence>MSFTQTIYNTVFRRTSSYALAIVVGAVFFERFFDQLGDGLFDYMNKGMQSHMQATCSKQWKDLKQDLALRQSSDEDE</sequence>
<keyword evidence="13" id="KW-1185">Reference proteome</keyword>
<dbReference type="GO" id="GO:0005743">
    <property type="term" value="C:mitochondrial inner membrane"/>
    <property type="evidence" value="ECO:0007669"/>
    <property type="project" value="UniProtKB-SubCell"/>
</dbReference>
<keyword evidence="4 11" id="KW-0679">Respiratory chain</keyword>
<evidence type="ECO:0000313" key="13">
    <source>
        <dbReference type="Proteomes" id="UP001152320"/>
    </source>
</evidence>
<name>A0A9Q1CDZ8_HOLLE</name>
<dbReference type="GO" id="GO:0006122">
    <property type="term" value="P:mitochondrial electron transport, ubiquinol to cytochrome c"/>
    <property type="evidence" value="ECO:0007669"/>
    <property type="project" value="UniProtKB-UniRule"/>
</dbReference>
<dbReference type="InterPro" id="IPR008027">
    <property type="entry name" value="QCR9"/>
</dbReference>
<evidence type="ECO:0000256" key="9">
    <source>
        <dbReference type="ARBA" id="ARBA00023128"/>
    </source>
</evidence>
<accession>A0A9Q1CDZ8</accession>
<evidence type="ECO:0000256" key="10">
    <source>
        <dbReference type="ARBA" id="ARBA00023136"/>
    </source>
</evidence>
<dbReference type="GO" id="GO:0045275">
    <property type="term" value="C:respiratory chain complex III"/>
    <property type="evidence" value="ECO:0007669"/>
    <property type="project" value="UniProtKB-UniRule"/>
</dbReference>
<evidence type="ECO:0000256" key="11">
    <source>
        <dbReference type="RuleBase" id="RU368056"/>
    </source>
</evidence>
<evidence type="ECO:0000256" key="6">
    <source>
        <dbReference type="ARBA" id="ARBA00022792"/>
    </source>
</evidence>
<dbReference type="PANTHER" id="PTHR12980">
    <property type="entry name" value="UBIQUINOL-CYTOCHROME C REDUCTASE COMPLEX, SUBUNIT X"/>
    <property type="match status" value="1"/>
</dbReference>
<keyword evidence="10" id="KW-0472">Membrane</keyword>
<dbReference type="FunFam" id="1.20.5.260:FF:000001">
    <property type="entry name" value="Cytochrome b-c1 complex subunit 9"/>
    <property type="match status" value="1"/>
</dbReference>
<comment type="function">
    <text evidence="11">Component of the ubiquinol-cytochrome c oxidoreductase, a multisubunit transmembrane complex that is part of the mitochondrial electron transport chain which drives oxidative phosphorylation. The complex plays an important role in the uptake of multiple carbon sources present in different host niches.</text>
</comment>
<keyword evidence="7 11" id="KW-0249">Electron transport</keyword>
<organism evidence="12 13">
    <name type="scientific">Holothuria leucospilota</name>
    <name type="common">Black long sea cucumber</name>
    <name type="synonym">Mertensiothuria leucospilota</name>
    <dbReference type="NCBI Taxonomy" id="206669"/>
    <lineage>
        <taxon>Eukaryota</taxon>
        <taxon>Metazoa</taxon>
        <taxon>Echinodermata</taxon>
        <taxon>Eleutherozoa</taxon>
        <taxon>Echinozoa</taxon>
        <taxon>Holothuroidea</taxon>
        <taxon>Aspidochirotacea</taxon>
        <taxon>Aspidochirotida</taxon>
        <taxon>Holothuriidae</taxon>
        <taxon>Holothuria</taxon>
    </lineage>
</organism>
<protein>
    <recommendedName>
        <fullName evidence="11">Complex III subunit 9</fullName>
    </recommendedName>
</protein>
<dbReference type="OrthoDB" id="44067at2759"/>
<reference evidence="12" key="1">
    <citation type="submission" date="2021-10" db="EMBL/GenBank/DDBJ databases">
        <title>Tropical sea cucumber genome reveals ecological adaptation and Cuvierian tubules defense mechanism.</title>
        <authorList>
            <person name="Chen T."/>
        </authorList>
    </citation>
    <scope>NUCLEOTIDE SEQUENCE</scope>
    <source>
        <strain evidence="12">Nanhai2018</strain>
        <tissue evidence="12">Muscle</tissue>
    </source>
</reference>
<comment type="caution">
    <text evidence="12">The sequence shown here is derived from an EMBL/GenBank/DDBJ whole genome shotgun (WGS) entry which is preliminary data.</text>
</comment>
<comment type="similarity">
    <text evidence="2 11">Belongs to the UQCR10/QCR9 family.</text>
</comment>
<dbReference type="SUPFAM" id="SSF81514">
    <property type="entry name" value="Subunit X (non-heme 7 kDa protein) of cytochrome bc1 complex (Ubiquinol-cytochrome c reductase)"/>
    <property type="match status" value="1"/>
</dbReference>
<evidence type="ECO:0000256" key="5">
    <source>
        <dbReference type="ARBA" id="ARBA00022692"/>
    </source>
</evidence>
<dbReference type="AlphaFoldDB" id="A0A9Q1CDZ8"/>
<keyword evidence="5" id="KW-0812">Transmembrane</keyword>
<dbReference type="InterPro" id="IPR036656">
    <property type="entry name" value="QCR9_sf"/>
</dbReference>
<evidence type="ECO:0000256" key="2">
    <source>
        <dbReference type="ARBA" id="ARBA00007856"/>
    </source>
</evidence>
<evidence type="ECO:0000256" key="8">
    <source>
        <dbReference type="ARBA" id="ARBA00022989"/>
    </source>
</evidence>
<dbReference type="EMBL" id="JAIZAY010000004">
    <property type="protein sequence ID" value="KAJ8042784.1"/>
    <property type="molecule type" value="Genomic_DNA"/>
</dbReference>
<keyword evidence="8" id="KW-1133">Transmembrane helix</keyword>
<dbReference type="Gene3D" id="1.20.5.260">
    <property type="entry name" value="Cytochrome b-c1 complex subunit 9"/>
    <property type="match status" value="1"/>
</dbReference>
<keyword evidence="3 11" id="KW-0813">Transport</keyword>
<keyword evidence="6 11" id="KW-0999">Mitochondrion inner membrane</keyword>
<comment type="subcellular location">
    <subcellularLocation>
        <location evidence="1 11">Mitochondrion inner membrane</location>
        <topology evidence="1 11">Single-pass membrane protein</topology>
    </subcellularLocation>
</comment>
<gene>
    <name evidence="12" type="ORF">HOLleu_09640</name>
</gene>
<dbReference type="Proteomes" id="UP001152320">
    <property type="component" value="Chromosome 4"/>
</dbReference>
<comment type="subunit">
    <text evidence="11">Component of the ubiquinol-cytochrome c oxidoreductase (cytochrome b-c1 complex, complex III, CIII), a multisubunit enzyme composed of 3 respiratory subunits cytochrome b, cytochrome c1 and Rieske protein, 2 core protein subunits, and additional low-molecular weight protein subunits.</text>
</comment>
<keyword evidence="9 11" id="KW-0496">Mitochondrion</keyword>
<evidence type="ECO:0000256" key="4">
    <source>
        <dbReference type="ARBA" id="ARBA00022660"/>
    </source>
</evidence>
<evidence type="ECO:0000313" key="12">
    <source>
        <dbReference type="EMBL" id="KAJ8042784.1"/>
    </source>
</evidence>
<evidence type="ECO:0000256" key="1">
    <source>
        <dbReference type="ARBA" id="ARBA00004434"/>
    </source>
</evidence>
<evidence type="ECO:0000256" key="3">
    <source>
        <dbReference type="ARBA" id="ARBA00022448"/>
    </source>
</evidence>